<dbReference type="Proteomes" id="UP000245252">
    <property type="component" value="Unassembled WGS sequence"/>
</dbReference>
<comment type="caution">
    <text evidence="2">The sequence shown here is derived from an EMBL/GenBank/DDBJ whole genome shotgun (WGS) entry which is preliminary data.</text>
</comment>
<protein>
    <recommendedName>
        <fullName evidence="4">Porin</fullName>
    </recommendedName>
</protein>
<dbReference type="RefSeq" id="WP_109457499.1">
    <property type="nucleotide sequence ID" value="NZ_QFBC01000002.1"/>
</dbReference>
<keyword evidence="1" id="KW-0732">Signal</keyword>
<feature type="chain" id="PRO_5015420481" description="Porin" evidence="1">
    <location>
        <begin position="23"/>
        <end position="388"/>
    </location>
</feature>
<proteinExistence type="predicted"/>
<reference evidence="2 3" key="1">
    <citation type="submission" date="2018-05" db="EMBL/GenBank/DDBJ databases">
        <title>The draft genome of strain NS-104.</title>
        <authorList>
            <person name="Hang P."/>
            <person name="Jiang J."/>
        </authorList>
    </citation>
    <scope>NUCLEOTIDE SEQUENCE [LARGE SCALE GENOMIC DNA]</scope>
    <source>
        <strain evidence="2 3">NS-104</strain>
    </source>
</reference>
<keyword evidence="3" id="KW-1185">Reference proteome</keyword>
<evidence type="ECO:0000256" key="1">
    <source>
        <dbReference type="SAM" id="SignalP"/>
    </source>
</evidence>
<name>A0A2U2DVQ9_9HYPH</name>
<dbReference type="AlphaFoldDB" id="A0A2U2DVQ9"/>
<organism evidence="2 3">
    <name type="scientific">Metarhizobium album</name>
    <dbReference type="NCBI Taxonomy" id="2182425"/>
    <lineage>
        <taxon>Bacteria</taxon>
        <taxon>Pseudomonadati</taxon>
        <taxon>Pseudomonadota</taxon>
        <taxon>Alphaproteobacteria</taxon>
        <taxon>Hyphomicrobiales</taxon>
        <taxon>Rhizobiaceae</taxon>
        <taxon>Metarhizobium</taxon>
    </lineage>
</organism>
<evidence type="ECO:0000313" key="2">
    <source>
        <dbReference type="EMBL" id="PWE57394.1"/>
    </source>
</evidence>
<evidence type="ECO:0000313" key="3">
    <source>
        <dbReference type="Proteomes" id="UP000245252"/>
    </source>
</evidence>
<feature type="signal peptide" evidence="1">
    <location>
        <begin position="1"/>
        <end position="22"/>
    </location>
</feature>
<sequence>MKQSLIIAFWLASIAIVTPADARPPVEFSFRQGYSSNLFQDPNRLSGAFSEATLSLRGSLDLDGSALSYELSQTERVVKTYTFGNSHETALKLGYQRQLLESVALKLEAAVTRSATGDVFLVLPQQVIGYRETDYGVQGGGEMRAAMLGGTTSVSGKYGRVYKGRAHFNIDLLLPSRLEADVGQMVLAANHVRPLFGGEAGAYAEYAQTFVPQDEQQRFIRYPARSLRGSLAFGRSIGSSFTFLADAGAQALFSDRLGTGKVPVEPYLRVQAEWKSDKGLTLAAGYRQNVVIDDLDDAVAEWVRTRSVAVSAPITETVKATVGYELAKNDYYYYLYDTRTQRWTGKLAFTPAKGPGFALEYAHIRRDEADRSLNFQGHEVALRLFGQF</sequence>
<evidence type="ECO:0008006" key="4">
    <source>
        <dbReference type="Google" id="ProtNLM"/>
    </source>
</evidence>
<dbReference type="EMBL" id="QFBC01000002">
    <property type="protein sequence ID" value="PWE57394.1"/>
    <property type="molecule type" value="Genomic_DNA"/>
</dbReference>
<accession>A0A2U2DVQ9</accession>
<dbReference type="OrthoDB" id="8416943at2"/>
<gene>
    <name evidence="2" type="ORF">DEM27_07120</name>
</gene>